<dbReference type="SUPFAM" id="SSF75304">
    <property type="entry name" value="Amidase signature (AS) enzymes"/>
    <property type="match status" value="1"/>
</dbReference>
<dbReference type="Pfam" id="PF26053">
    <property type="entry name" value="DUF8016"/>
    <property type="match status" value="1"/>
</dbReference>
<evidence type="ECO:0000313" key="4">
    <source>
        <dbReference type="EMBL" id="KAJ5362560.1"/>
    </source>
</evidence>
<dbReference type="PANTHER" id="PTHR46310">
    <property type="entry name" value="AMIDASE 1"/>
    <property type="match status" value="1"/>
</dbReference>
<proteinExistence type="predicted"/>
<sequence length="613" mass="66957">MLGSCLLLAVAAAFPVHVIASSVAQVGDIAYYVPDKVEVDKIFDVKEPLPITVMTSTDKAISAAWLNQTINDFKTKDDVYSDGFSSAFYFQGPEGVALADDARRFVHSLKPQLVELAPFSPTPLPDGPYFATRYGLHRAWRLYDDFTNSFTLASVPSDESPDVYEPLAAKSGSQLGGISVAVPSRLFYTPSAEKPLAGYRVAVKDEYEIHGLITTYGSRAYAKTYPPANQTSGVIQSLIDQGAIIVGKTKLSLFAGALFTASEWTDYELPINVRADTYQIPGASSAGSGSSMAAYDWLDNTVGEDTGGSMRFPSALNGVFGIRSSLNSTNNTATHFGPFDAAGHFARDVDSFNTFGSAMYRGSGLKNYTKFPTKILYPREYWVNIAENYTAPGEEYVQKLEAFLGVNRTIVDTNKLWLKTSGHGNVSMADYFENNADSFANDFKKDYFKKFGSYPYMSVDTPGTNSTEPESDAKAKLGKEQRAEFQAWYRKYILASNEETCSETIVVFPFNGNGGIPWYRDATTKDSAGGFAAAPEGYLSWNMLSVLNGSPELAVPVGEVGYTSKISLVEEKIPAALEIQAAYGCDIMLLNLVRELAYNTDATKRVNTGRFLF</sequence>
<dbReference type="InterPro" id="IPR058329">
    <property type="entry name" value="Arp1_N"/>
</dbReference>
<gene>
    <name evidence="4" type="ORF">N7541_003404</name>
</gene>
<dbReference type="AlphaFoldDB" id="A0A9W9V116"/>
<feature type="domain" description="Amidase" evidence="2">
    <location>
        <begin position="192"/>
        <end position="359"/>
    </location>
</feature>
<evidence type="ECO:0000313" key="5">
    <source>
        <dbReference type="Proteomes" id="UP001148299"/>
    </source>
</evidence>
<feature type="domain" description="Scytalone dehydratase-like protein Arp1 N-terminal" evidence="3">
    <location>
        <begin position="46"/>
        <end position="132"/>
    </location>
</feature>
<reference evidence="4" key="1">
    <citation type="submission" date="2022-12" db="EMBL/GenBank/DDBJ databases">
        <authorList>
            <person name="Petersen C."/>
        </authorList>
    </citation>
    <scope>NUCLEOTIDE SEQUENCE</scope>
    <source>
        <strain evidence="4">IBT 35675</strain>
    </source>
</reference>
<evidence type="ECO:0000259" key="3">
    <source>
        <dbReference type="Pfam" id="PF26053"/>
    </source>
</evidence>
<dbReference type="PANTHER" id="PTHR46310:SF7">
    <property type="entry name" value="AMIDASE 1"/>
    <property type="match status" value="1"/>
</dbReference>
<protein>
    <submittedName>
        <fullName evidence="4">Amidase</fullName>
    </submittedName>
</protein>
<feature type="signal peptide" evidence="1">
    <location>
        <begin position="1"/>
        <end position="20"/>
    </location>
</feature>
<dbReference type="Gene3D" id="3.90.1300.10">
    <property type="entry name" value="Amidase signature (AS) domain"/>
    <property type="match status" value="1"/>
</dbReference>
<name>A0A9W9V116_PENBR</name>
<dbReference type="InterPro" id="IPR023631">
    <property type="entry name" value="Amidase_dom"/>
</dbReference>
<dbReference type="EMBL" id="JAPZBR010000002">
    <property type="protein sequence ID" value="KAJ5362560.1"/>
    <property type="molecule type" value="Genomic_DNA"/>
</dbReference>
<feature type="chain" id="PRO_5040801642" evidence="1">
    <location>
        <begin position="21"/>
        <end position="613"/>
    </location>
</feature>
<dbReference type="InterPro" id="IPR036928">
    <property type="entry name" value="AS_sf"/>
</dbReference>
<evidence type="ECO:0000259" key="2">
    <source>
        <dbReference type="Pfam" id="PF01425"/>
    </source>
</evidence>
<keyword evidence="1" id="KW-0732">Signal</keyword>
<organism evidence="4 5">
    <name type="scientific">Penicillium brevicompactum</name>
    <dbReference type="NCBI Taxonomy" id="5074"/>
    <lineage>
        <taxon>Eukaryota</taxon>
        <taxon>Fungi</taxon>
        <taxon>Dikarya</taxon>
        <taxon>Ascomycota</taxon>
        <taxon>Pezizomycotina</taxon>
        <taxon>Eurotiomycetes</taxon>
        <taxon>Eurotiomycetidae</taxon>
        <taxon>Eurotiales</taxon>
        <taxon>Aspergillaceae</taxon>
        <taxon>Penicillium</taxon>
    </lineage>
</organism>
<keyword evidence="5" id="KW-1185">Reference proteome</keyword>
<dbReference type="Pfam" id="PF01425">
    <property type="entry name" value="Amidase"/>
    <property type="match status" value="1"/>
</dbReference>
<dbReference type="Proteomes" id="UP001148299">
    <property type="component" value="Unassembled WGS sequence"/>
</dbReference>
<accession>A0A9W9V116</accession>
<evidence type="ECO:0000256" key="1">
    <source>
        <dbReference type="SAM" id="SignalP"/>
    </source>
</evidence>
<reference evidence="4" key="2">
    <citation type="journal article" date="2023" name="IMA Fungus">
        <title>Comparative genomic study of the Penicillium genus elucidates a diverse pangenome and 15 lateral gene transfer events.</title>
        <authorList>
            <person name="Petersen C."/>
            <person name="Sorensen T."/>
            <person name="Nielsen M.R."/>
            <person name="Sondergaard T.E."/>
            <person name="Sorensen J.L."/>
            <person name="Fitzpatrick D.A."/>
            <person name="Frisvad J.C."/>
            <person name="Nielsen K.L."/>
        </authorList>
    </citation>
    <scope>NUCLEOTIDE SEQUENCE</scope>
    <source>
        <strain evidence="4">IBT 35675</strain>
    </source>
</reference>
<comment type="caution">
    <text evidence="4">The sequence shown here is derived from an EMBL/GenBank/DDBJ whole genome shotgun (WGS) entry which is preliminary data.</text>
</comment>